<reference evidence="1" key="1">
    <citation type="submission" date="2020-05" db="EMBL/GenBank/DDBJ databases">
        <title>Large-scale comparative analyses of tick genomes elucidate their genetic diversity and vector capacities.</title>
        <authorList>
            <person name="Jia N."/>
            <person name="Wang J."/>
            <person name="Shi W."/>
            <person name="Du L."/>
            <person name="Sun Y."/>
            <person name="Zhan W."/>
            <person name="Jiang J."/>
            <person name="Wang Q."/>
            <person name="Zhang B."/>
            <person name="Ji P."/>
            <person name="Sakyi L.B."/>
            <person name="Cui X."/>
            <person name="Yuan T."/>
            <person name="Jiang B."/>
            <person name="Yang W."/>
            <person name="Lam T.T.-Y."/>
            <person name="Chang Q."/>
            <person name="Ding S."/>
            <person name="Wang X."/>
            <person name="Zhu J."/>
            <person name="Ruan X."/>
            <person name="Zhao L."/>
            <person name="Wei J."/>
            <person name="Que T."/>
            <person name="Du C."/>
            <person name="Cheng J."/>
            <person name="Dai P."/>
            <person name="Han X."/>
            <person name="Huang E."/>
            <person name="Gao Y."/>
            <person name="Liu J."/>
            <person name="Shao H."/>
            <person name="Ye R."/>
            <person name="Li L."/>
            <person name="Wei W."/>
            <person name="Wang X."/>
            <person name="Wang C."/>
            <person name="Yang T."/>
            <person name="Huo Q."/>
            <person name="Li W."/>
            <person name="Guo W."/>
            <person name="Chen H."/>
            <person name="Zhou L."/>
            <person name="Ni X."/>
            <person name="Tian J."/>
            <person name="Zhou Y."/>
            <person name="Sheng Y."/>
            <person name="Liu T."/>
            <person name="Pan Y."/>
            <person name="Xia L."/>
            <person name="Li J."/>
            <person name="Zhao F."/>
            <person name="Cao W."/>
        </authorList>
    </citation>
    <scope>NUCLEOTIDE SEQUENCE</scope>
    <source>
        <strain evidence="1">Dsil-2018</strain>
    </source>
</reference>
<comment type="caution">
    <text evidence="1">The sequence shown here is derived from an EMBL/GenBank/DDBJ whole genome shotgun (WGS) entry which is preliminary data.</text>
</comment>
<dbReference type="Proteomes" id="UP000821865">
    <property type="component" value="Chromosome 1"/>
</dbReference>
<keyword evidence="2" id="KW-1185">Reference proteome</keyword>
<evidence type="ECO:0000313" key="2">
    <source>
        <dbReference type="Proteomes" id="UP000821865"/>
    </source>
</evidence>
<sequence length="296" mass="34066">MASVLVTKCPCLHPGDVRKFNAIDLPELHHVIDCIVFPAHGPRRHPNEMAGSDLDEDEYIVIWEKCMFVVGPNRPPMNFLDRSPESDNKEITAKKISICLDFAKNGQTAFLRHDERPLLYSDFMEKGSHKTTYRSDLALGVFYRTCRSLEAAVDRLGHQHVDPGRCRALAVPGRENYRESVIQALTDYNSNFRRILSQYVIGSVGEVMACMVNTFDIYHNAQSDKLNMEDLVEKMKFLTETTRNIFYTDVITEMHDNCISDSEELCKRKLRRASAWYMVTYETNVENILQFSLVHC</sequence>
<proteinExistence type="predicted"/>
<gene>
    <name evidence="1" type="ORF">HPB49_008562</name>
</gene>
<name>A0ACB8DXV5_DERSI</name>
<dbReference type="EMBL" id="CM023470">
    <property type="protein sequence ID" value="KAH7979171.1"/>
    <property type="molecule type" value="Genomic_DNA"/>
</dbReference>
<protein>
    <submittedName>
        <fullName evidence="1">Uncharacterized protein</fullName>
    </submittedName>
</protein>
<accession>A0ACB8DXV5</accession>
<evidence type="ECO:0000313" key="1">
    <source>
        <dbReference type="EMBL" id="KAH7979171.1"/>
    </source>
</evidence>
<organism evidence="1 2">
    <name type="scientific">Dermacentor silvarum</name>
    <name type="common">Tick</name>
    <dbReference type="NCBI Taxonomy" id="543639"/>
    <lineage>
        <taxon>Eukaryota</taxon>
        <taxon>Metazoa</taxon>
        <taxon>Ecdysozoa</taxon>
        <taxon>Arthropoda</taxon>
        <taxon>Chelicerata</taxon>
        <taxon>Arachnida</taxon>
        <taxon>Acari</taxon>
        <taxon>Parasitiformes</taxon>
        <taxon>Ixodida</taxon>
        <taxon>Ixodoidea</taxon>
        <taxon>Ixodidae</taxon>
        <taxon>Rhipicephalinae</taxon>
        <taxon>Dermacentor</taxon>
    </lineage>
</organism>